<dbReference type="Proteomes" id="UP001211872">
    <property type="component" value="Chromosome"/>
</dbReference>
<proteinExistence type="predicted"/>
<dbReference type="EMBL" id="CP115396">
    <property type="protein sequence ID" value="WBO84920.1"/>
    <property type="molecule type" value="Genomic_DNA"/>
</dbReference>
<evidence type="ECO:0000313" key="1">
    <source>
        <dbReference type="EMBL" id="WBO84920.1"/>
    </source>
</evidence>
<sequence length="674" mass="75039">MLLRVVRRLALPGLALVLAGPLSAQKLLPPPIKFGSVTKDDFTPTAAADSAAAEVLCDFGQSRIVGAQDGFELLFERTSRLRIHRKAGYSYATVQVPLYHRDGIRENLMQLKGFTYNLEPGTGKLLKTPMRTEAVFSHKRSEYVDEYAFTLPDVREGSILEFTYTVRSGFLNNLQDWQFQQSIPVRWSEYRAVLPSFFRYKEVSHTYWPFAFDESTVQPYTTAYSQSPPDSHGKSVNQERSVSISTQAVHRRWVLKDAPAFRQEPFLTTPEDYLSRVDFELERIQFQPNTPPRYLAGTWPEIEQELLKNKNFGGYLEQSTPLTSAATALRTTHPDPAARAAAARALVQQAVGYTGENRLYAFETPKKVCERRHGSAAEVNLLLIRTLRDAGLEAQPLLLSTRDNGRVQTDLPVLTQLNYPIAYVPGLPAGQQLLDATDPTLPVDMLPEHCLNEQGRLLGPTGRWVPLVATQPHLQFTRATLQLDAAGALAGTIRQEYAGYAASPARRAGPDLLVQWQKDHPDWTVKRRDEAATTPGTPMVLALDAHQPAPEAAGRTLYVRPLQALAPAASPFQTEDRRYPVDLPAPRRAEYQVTLTLPQGYTATTLPTDANLSLPGNGGRFIYSISQPTPQTLAISSRLLLTKTHYQPEEYAALRALYAQALAKMAEPIVVQKP</sequence>
<gene>
    <name evidence="1" type="ORF">O9Z63_01445</name>
</gene>
<reference evidence="1 2" key="1">
    <citation type="journal article" date="2011" name="Int. J. Syst. Evol. Microbiol.">
        <title>Hymenobacter yonginensis sp. nov., isolated from a mesotrophic artificial lake.</title>
        <authorList>
            <person name="Joung Y."/>
            <person name="Cho S.H."/>
            <person name="Kim H."/>
            <person name="Kim S.B."/>
            <person name="Joh K."/>
        </authorList>
    </citation>
    <scope>NUCLEOTIDE SEQUENCE [LARGE SCALE GENOMIC DNA]</scope>
    <source>
        <strain evidence="1 2">KCTC 22745</strain>
    </source>
</reference>
<protein>
    <recommendedName>
        <fullName evidence="3">DUF3857 domain-containing protein</fullName>
    </recommendedName>
</protein>
<dbReference type="Gene3D" id="2.60.120.1130">
    <property type="match status" value="1"/>
</dbReference>
<keyword evidence="2" id="KW-1185">Reference proteome</keyword>
<dbReference type="Gene3D" id="2.60.40.3140">
    <property type="match status" value="1"/>
</dbReference>
<evidence type="ECO:0008006" key="3">
    <source>
        <dbReference type="Google" id="ProtNLM"/>
    </source>
</evidence>
<dbReference type="RefSeq" id="WP_270127487.1">
    <property type="nucleotide sequence ID" value="NZ_CP115396.1"/>
</dbReference>
<dbReference type="Gene3D" id="3.10.620.30">
    <property type="match status" value="1"/>
</dbReference>
<accession>A0ABY7PNT2</accession>
<evidence type="ECO:0000313" key="2">
    <source>
        <dbReference type="Proteomes" id="UP001211872"/>
    </source>
</evidence>
<organism evidence="1 2">
    <name type="scientific">Hymenobacter yonginensis</name>
    <dbReference type="NCBI Taxonomy" id="748197"/>
    <lineage>
        <taxon>Bacteria</taxon>
        <taxon>Pseudomonadati</taxon>
        <taxon>Bacteroidota</taxon>
        <taxon>Cytophagia</taxon>
        <taxon>Cytophagales</taxon>
        <taxon>Hymenobacteraceae</taxon>
        <taxon>Hymenobacter</taxon>
    </lineage>
</organism>
<name>A0ABY7PNT2_9BACT</name>